<dbReference type="AlphaFoldDB" id="A0A419A170"/>
<dbReference type="PANTHER" id="PTHR11614">
    <property type="entry name" value="PHOSPHOLIPASE-RELATED"/>
    <property type="match status" value="1"/>
</dbReference>
<protein>
    <submittedName>
        <fullName evidence="2">Alpha/beta hydrolase</fullName>
    </submittedName>
</protein>
<comment type="caution">
    <text evidence="2">The sequence shown here is derived from an EMBL/GenBank/DDBJ whole genome shotgun (WGS) entry which is preliminary data.</text>
</comment>
<evidence type="ECO:0000313" key="2">
    <source>
        <dbReference type="EMBL" id="RJL06734.1"/>
    </source>
</evidence>
<dbReference type="InterPro" id="IPR029058">
    <property type="entry name" value="AB_hydrolase_fold"/>
</dbReference>
<dbReference type="InterPro" id="IPR022742">
    <property type="entry name" value="Hydrolase_4"/>
</dbReference>
<organism evidence="2 3">
    <name type="scientific">Paracoccus aestuarii</name>
    <dbReference type="NCBI Taxonomy" id="453842"/>
    <lineage>
        <taxon>Bacteria</taxon>
        <taxon>Pseudomonadati</taxon>
        <taxon>Pseudomonadota</taxon>
        <taxon>Alphaproteobacteria</taxon>
        <taxon>Rhodobacterales</taxon>
        <taxon>Paracoccaceae</taxon>
        <taxon>Paracoccus</taxon>
    </lineage>
</organism>
<dbReference type="InterPro" id="IPR051044">
    <property type="entry name" value="MAG_DAG_Lipase"/>
</dbReference>
<accession>A0A419A170</accession>
<gene>
    <name evidence="2" type="ORF">D3P06_02765</name>
</gene>
<evidence type="ECO:0000259" key="1">
    <source>
        <dbReference type="Pfam" id="PF12146"/>
    </source>
</evidence>
<dbReference type="RefSeq" id="WP_119885087.1">
    <property type="nucleotide sequence ID" value="NZ_CP067169.1"/>
</dbReference>
<dbReference type="EMBL" id="QZEV01000006">
    <property type="protein sequence ID" value="RJL06734.1"/>
    <property type="molecule type" value="Genomic_DNA"/>
</dbReference>
<dbReference type="GO" id="GO:0016787">
    <property type="term" value="F:hydrolase activity"/>
    <property type="evidence" value="ECO:0007669"/>
    <property type="project" value="UniProtKB-KW"/>
</dbReference>
<evidence type="ECO:0000313" key="3">
    <source>
        <dbReference type="Proteomes" id="UP000285530"/>
    </source>
</evidence>
<feature type="domain" description="Serine aminopeptidase S33" evidence="1">
    <location>
        <begin position="39"/>
        <end position="295"/>
    </location>
</feature>
<proteinExistence type="predicted"/>
<sequence length="312" mass="34406">MRQAPFHQLADDHSAPARAFWARADDGVTLRIAHWSAGDARGSVLLFPGRTEYIEKYAPVAHRLMAEGYDVLAIDWRGQGMSDRLQANRRPGHIGEWSDYQRDVVEMLVTAEQLDLPQPWHLLAHSMGGCIGLAALEQGLPVRSAVFSAPMWGINLRRMQQGLALGIAYLAGRVGRGGLAAPGSGGAQTTYPLDESFNANLLTRNGDEWARLVREAVAWPDLTIGGASFDWVGRALNECTRLSRIPSPEVPMLVSVGSEEKVVSQAAIRDRAARWPQAELLEIEGARHEILMESDAMRDLFWEAMLARFEAS</sequence>
<name>A0A419A170_9RHOB</name>
<dbReference type="Proteomes" id="UP000285530">
    <property type="component" value="Unassembled WGS sequence"/>
</dbReference>
<dbReference type="Gene3D" id="3.40.50.1820">
    <property type="entry name" value="alpha/beta hydrolase"/>
    <property type="match status" value="1"/>
</dbReference>
<reference evidence="2 3" key="1">
    <citation type="submission" date="2018-09" db="EMBL/GenBank/DDBJ databases">
        <title>Paracoccus onubensis nov. sp. a moderate halophilic bacterium isolated from Gruta de las Maravillas (Aracena, Spain).</title>
        <authorList>
            <person name="Jurado V."/>
            <person name="Gutierrez-Patricio S."/>
            <person name="Gonzalez-Pimentel J.L."/>
            <person name="Laiz L."/>
            <person name="Saiz-Jimenez C."/>
        </authorList>
    </citation>
    <scope>NUCLEOTIDE SEQUENCE [LARGE SCALE GENOMIC DNA]</scope>
    <source>
        <strain evidence="2 3">DSM 19484</strain>
    </source>
</reference>
<dbReference type="OrthoDB" id="9788260at2"/>
<keyword evidence="3" id="KW-1185">Reference proteome</keyword>
<dbReference type="SUPFAM" id="SSF53474">
    <property type="entry name" value="alpha/beta-Hydrolases"/>
    <property type="match status" value="1"/>
</dbReference>
<keyword evidence="2" id="KW-0378">Hydrolase</keyword>
<dbReference type="Pfam" id="PF12146">
    <property type="entry name" value="Hydrolase_4"/>
    <property type="match status" value="1"/>
</dbReference>